<evidence type="ECO:0000313" key="2">
    <source>
        <dbReference type="Proteomes" id="UP001319200"/>
    </source>
</evidence>
<sequence length="429" mass="47178">MVLIDSIITDNLGTSGINLIGAYNDAQLGKVRTESFFQMQPASTSKLDASAVYDSTTLQLRLNFYSYGFPGAQNMQFNVHELTDTINNYKRQYYNYTVPYDPATLGEAHILVDYDSLKKNQALTSGQDTFLLKARLNDAFGTKLFNIAYNDNNSELSDAKKFRTAVKGIAITPTQDNGVLGLNPTNSLSKLIVHYHTMENGATKDTLQKSFVFVDGALYAPNFTNVTVNRGATELATLTQSYQSMAPASGLRAVQSGAPMMTKLDLSGFYAFADTIDKLVINSAELVIDNVGSSAGSEVHTDLLLKVVNNNDQFMYARVTADREAMLRYYLFNDSRHYYVNSDASSGTPVSLKYNADDDRFSGFMTLFVQSLFNGRNTGDAVNESRLRYLGINPLNPASGTSVTRTTFNANNVKLRIFYTVPANSGATP</sequence>
<evidence type="ECO:0000313" key="1">
    <source>
        <dbReference type="EMBL" id="MBT1700396.1"/>
    </source>
</evidence>
<dbReference type="Pfam" id="PF14092">
    <property type="entry name" value="DUF4270"/>
    <property type="match status" value="1"/>
</dbReference>
<proteinExistence type="predicted"/>
<protein>
    <submittedName>
        <fullName evidence="1">DUF4270 family protein</fullName>
    </submittedName>
</protein>
<gene>
    <name evidence="1" type="ORF">KK083_26145</name>
</gene>
<reference evidence="1 2" key="1">
    <citation type="submission" date="2021-05" db="EMBL/GenBank/DDBJ databases">
        <title>A Polyphasic approach of four new species of the genus Ohtaekwangia: Ohtaekwangia histidinii sp. nov., Ohtaekwangia cretensis sp. nov., Ohtaekwangia indiensis sp. nov., Ohtaekwangia reichenbachii sp. nov. from diverse environment.</title>
        <authorList>
            <person name="Octaviana S."/>
        </authorList>
    </citation>
    <scope>NUCLEOTIDE SEQUENCE [LARGE SCALE GENOMIC DNA]</scope>
    <source>
        <strain evidence="1 2">PWU4</strain>
    </source>
</reference>
<keyword evidence="2" id="KW-1185">Reference proteome</keyword>
<dbReference type="AlphaFoldDB" id="A0AAP2DPY9"/>
<name>A0AAP2DPY9_9BACT</name>
<dbReference type="Proteomes" id="UP001319200">
    <property type="component" value="Unassembled WGS sequence"/>
</dbReference>
<dbReference type="InterPro" id="IPR025366">
    <property type="entry name" value="DUF4270"/>
</dbReference>
<dbReference type="EMBL" id="JAHESF010000040">
    <property type="protein sequence ID" value="MBT1700396.1"/>
    <property type="molecule type" value="Genomic_DNA"/>
</dbReference>
<accession>A0AAP2DPY9</accession>
<comment type="caution">
    <text evidence="1">The sequence shown here is derived from an EMBL/GenBank/DDBJ whole genome shotgun (WGS) entry which is preliminary data.</text>
</comment>
<organism evidence="1 2">
    <name type="scientific">Chryseosolibacter histidini</name>
    <dbReference type="NCBI Taxonomy" id="2782349"/>
    <lineage>
        <taxon>Bacteria</taxon>
        <taxon>Pseudomonadati</taxon>
        <taxon>Bacteroidota</taxon>
        <taxon>Cytophagia</taxon>
        <taxon>Cytophagales</taxon>
        <taxon>Chryseotaleaceae</taxon>
        <taxon>Chryseosolibacter</taxon>
    </lineage>
</organism>